<dbReference type="SUPFAM" id="SSF51338">
    <property type="entry name" value="Composite domain of metallo-dependent hydrolases"/>
    <property type="match status" value="1"/>
</dbReference>
<dbReference type="PANTHER" id="PTHR43135">
    <property type="entry name" value="ALPHA-D-RIBOSE 1-METHYLPHOSPHONATE 5-TRIPHOSPHATE DIPHOSPHATASE"/>
    <property type="match status" value="1"/>
</dbReference>
<gene>
    <name evidence="2" type="ORF">Ssi02_52700</name>
</gene>
<comment type="caution">
    <text evidence="2">The sequence shown here is derived from an EMBL/GenBank/DDBJ whole genome shotgun (WGS) entry which is preliminary data.</text>
</comment>
<dbReference type="EMBL" id="BOOW01000032">
    <property type="protein sequence ID" value="GII95039.1"/>
    <property type="molecule type" value="Genomic_DNA"/>
</dbReference>
<dbReference type="InterPro" id="IPR051781">
    <property type="entry name" value="Metallo-dep_Hydrolase"/>
</dbReference>
<name>A0A919RMA2_9ACTN</name>
<evidence type="ECO:0000313" key="3">
    <source>
        <dbReference type="Proteomes" id="UP000606172"/>
    </source>
</evidence>
<dbReference type="GO" id="GO:0016810">
    <property type="term" value="F:hydrolase activity, acting on carbon-nitrogen (but not peptide) bonds"/>
    <property type="evidence" value="ECO:0007669"/>
    <property type="project" value="InterPro"/>
</dbReference>
<organism evidence="2 3">
    <name type="scientific">Sinosporangium siamense</name>
    <dbReference type="NCBI Taxonomy" id="1367973"/>
    <lineage>
        <taxon>Bacteria</taxon>
        <taxon>Bacillati</taxon>
        <taxon>Actinomycetota</taxon>
        <taxon>Actinomycetes</taxon>
        <taxon>Streptosporangiales</taxon>
        <taxon>Streptosporangiaceae</taxon>
        <taxon>Sinosporangium</taxon>
    </lineage>
</organism>
<dbReference type="InterPro" id="IPR011059">
    <property type="entry name" value="Metal-dep_hydrolase_composite"/>
</dbReference>
<dbReference type="SUPFAM" id="SSF51556">
    <property type="entry name" value="Metallo-dependent hydrolases"/>
    <property type="match status" value="1"/>
</dbReference>
<protein>
    <recommendedName>
        <fullName evidence="1">Amidohydrolase-related domain-containing protein</fullName>
    </recommendedName>
</protein>
<dbReference type="Gene3D" id="2.30.40.10">
    <property type="entry name" value="Urease, subunit C, domain 1"/>
    <property type="match status" value="1"/>
</dbReference>
<dbReference type="Proteomes" id="UP000606172">
    <property type="component" value="Unassembled WGS sequence"/>
</dbReference>
<accession>A0A919RMA2</accession>
<sequence length="401" mass="41544">MNDPRLAIRGTGLFDGNTAHVGPAMILVESGRITDVDLTGAPPPEDAVVADLGDVTLLPGLIDAHTHLVFDPDGNTEHQMVHDDDSVLLDRMRGHAARALRAGITTVRDLGDRGYLALTLRDEVAGGGFGPHIVAAGPPITRTGGHCWYLGGEADGADQAIAAVAARADRGADLVKIMATGGMSTAGSNPRGTQYDLPELQAVTRAARDRGLPVVAHAHAAAGIADAVAAGAHSIEHCTFMTPAGVGLDPKTVDAIAAAGVFVGCTVARPRDDMPEAVLSTIAPYWANHAYMHSHGVRVVCCTDAGINPHKPHDVLPRDVVYFASQVTGAREALISVTSLAAESCGLAHRKGRLAPGYDADILAIAGDPLRDIAAILDVRAVYREGRQVVGAAVGGRPVPR</sequence>
<feature type="domain" description="Amidohydrolase-related" evidence="1">
    <location>
        <begin position="56"/>
        <end position="389"/>
    </location>
</feature>
<dbReference type="Pfam" id="PF01979">
    <property type="entry name" value="Amidohydro_1"/>
    <property type="match status" value="1"/>
</dbReference>
<dbReference type="PANTHER" id="PTHR43135:SF3">
    <property type="entry name" value="ALPHA-D-RIBOSE 1-METHYLPHOSPHONATE 5-TRIPHOSPHATE DIPHOSPHATASE"/>
    <property type="match status" value="1"/>
</dbReference>
<dbReference type="AlphaFoldDB" id="A0A919RMA2"/>
<dbReference type="RefSeq" id="WP_204030085.1">
    <property type="nucleotide sequence ID" value="NZ_BOOW01000032.1"/>
</dbReference>
<dbReference type="Gene3D" id="3.20.20.140">
    <property type="entry name" value="Metal-dependent hydrolases"/>
    <property type="match status" value="1"/>
</dbReference>
<keyword evidence="3" id="KW-1185">Reference proteome</keyword>
<dbReference type="InterPro" id="IPR032466">
    <property type="entry name" value="Metal_Hydrolase"/>
</dbReference>
<evidence type="ECO:0000259" key="1">
    <source>
        <dbReference type="Pfam" id="PF01979"/>
    </source>
</evidence>
<proteinExistence type="predicted"/>
<dbReference type="InterPro" id="IPR006680">
    <property type="entry name" value="Amidohydro-rel"/>
</dbReference>
<reference evidence="2" key="1">
    <citation type="submission" date="2021-01" db="EMBL/GenBank/DDBJ databases">
        <title>Whole genome shotgun sequence of Sinosporangium siamense NBRC 109515.</title>
        <authorList>
            <person name="Komaki H."/>
            <person name="Tamura T."/>
        </authorList>
    </citation>
    <scope>NUCLEOTIDE SEQUENCE</scope>
    <source>
        <strain evidence="2">NBRC 109515</strain>
    </source>
</reference>
<evidence type="ECO:0000313" key="2">
    <source>
        <dbReference type="EMBL" id="GII95039.1"/>
    </source>
</evidence>